<evidence type="ECO:0000313" key="1">
    <source>
        <dbReference type="EMBL" id="AOY83562.1"/>
    </source>
</evidence>
<evidence type="ECO:0000313" key="2">
    <source>
        <dbReference type="Proteomes" id="UP000176944"/>
    </source>
</evidence>
<dbReference type="EMBL" id="CP017708">
    <property type="protein sequence ID" value="AOY83562.1"/>
    <property type="molecule type" value="Genomic_DNA"/>
</dbReference>
<protein>
    <submittedName>
        <fullName evidence="1">Uncharacterized protein</fullName>
    </submittedName>
</protein>
<proteinExistence type="predicted"/>
<sequence>MGKYLSSDQILWIRVNLPTLQVLSNGQLPGFDGTLAATVFIVISDRHPRSPSTIENCIVTWSGKPW</sequence>
<accession>A0A1D9G7E1</accession>
<organism evidence="1 2">
    <name type="scientific">Moorena producens (strain JHB)</name>
    <dbReference type="NCBI Taxonomy" id="1454205"/>
    <lineage>
        <taxon>Bacteria</taxon>
        <taxon>Bacillati</taxon>
        <taxon>Cyanobacteriota</taxon>
        <taxon>Cyanophyceae</taxon>
        <taxon>Coleofasciculales</taxon>
        <taxon>Coleofasciculaceae</taxon>
        <taxon>Moorena</taxon>
    </lineage>
</organism>
<name>A0A1D9G7E1_MOOP1</name>
<dbReference type="AlphaFoldDB" id="A0A1D9G7E1"/>
<gene>
    <name evidence="1" type="ORF">BJP36_30230</name>
</gene>
<dbReference type="Proteomes" id="UP000176944">
    <property type="component" value="Chromosome"/>
</dbReference>
<reference evidence="2" key="1">
    <citation type="submission" date="2016-10" db="EMBL/GenBank/DDBJ databases">
        <title>Comparative genomics uncovers the prolific and rare metabolic potential of the cyanobacterial genus Moorea.</title>
        <authorList>
            <person name="Leao T."/>
            <person name="Castelao G."/>
            <person name="Korobeynikov A."/>
            <person name="Monroe E.A."/>
            <person name="Podell S."/>
            <person name="Glukhov E."/>
            <person name="Allen E."/>
            <person name="Gerwick W.H."/>
            <person name="Gerwick L."/>
        </authorList>
    </citation>
    <scope>NUCLEOTIDE SEQUENCE [LARGE SCALE GENOMIC DNA]</scope>
    <source>
        <strain evidence="2">JHB</strain>
    </source>
</reference>